<reference evidence="2 3" key="2">
    <citation type="journal article" date="2013" name="Plant Cell Physiol.">
        <title>Rice Annotation Project Database (RAP-DB): an integrative and interactive database for rice genomics.</title>
        <authorList>
            <person name="Sakai H."/>
            <person name="Lee S.S."/>
            <person name="Tanaka T."/>
            <person name="Numa H."/>
            <person name="Kim J."/>
            <person name="Kawahara Y."/>
            <person name="Wakimoto H."/>
            <person name="Yang C.C."/>
            <person name="Iwamoto M."/>
            <person name="Abe T."/>
            <person name="Yamada Y."/>
            <person name="Muto A."/>
            <person name="Inokuchi H."/>
            <person name="Ikemura T."/>
            <person name="Matsumoto T."/>
            <person name="Sasaki T."/>
            <person name="Itoh T."/>
        </authorList>
    </citation>
    <scope>NUCLEOTIDE SEQUENCE [LARGE SCALE GENOMIC DNA]</scope>
    <source>
        <strain evidence="3">cv. Nipponbare</strain>
    </source>
</reference>
<feature type="transmembrane region" description="Helical" evidence="1">
    <location>
        <begin position="7"/>
        <end position="36"/>
    </location>
</feature>
<organism evidence="2 3">
    <name type="scientific">Oryza sativa subsp. japonica</name>
    <name type="common">Rice</name>
    <dbReference type="NCBI Taxonomy" id="39947"/>
    <lineage>
        <taxon>Eukaryota</taxon>
        <taxon>Viridiplantae</taxon>
        <taxon>Streptophyta</taxon>
        <taxon>Embryophyta</taxon>
        <taxon>Tracheophyta</taxon>
        <taxon>Spermatophyta</taxon>
        <taxon>Magnoliopsida</taxon>
        <taxon>Liliopsida</taxon>
        <taxon>Poales</taxon>
        <taxon>Poaceae</taxon>
        <taxon>BOP clade</taxon>
        <taxon>Oryzoideae</taxon>
        <taxon>Oryzeae</taxon>
        <taxon>Oryzinae</taxon>
        <taxon>Oryza</taxon>
        <taxon>Oryza sativa</taxon>
    </lineage>
</organism>
<protein>
    <submittedName>
        <fullName evidence="2">Os12g0225150 protein</fullName>
    </submittedName>
</protein>
<keyword evidence="1" id="KW-0472">Membrane</keyword>
<dbReference type="Proteomes" id="UP000059680">
    <property type="component" value="Chromosome 12"/>
</dbReference>
<feature type="transmembrane region" description="Helical" evidence="1">
    <location>
        <begin position="56"/>
        <end position="75"/>
    </location>
</feature>
<dbReference type="EMBL" id="AP014968">
    <property type="protein sequence ID" value="BAT16394.1"/>
    <property type="molecule type" value="Genomic_DNA"/>
</dbReference>
<keyword evidence="1" id="KW-0812">Transmembrane</keyword>
<accession>A0A0N7KTS0</accession>
<reference evidence="3" key="1">
    <citation type="journal article" date="2005" name="Nature">
        <title>The map-based sequence of the rice genome.</title>
        <authorList>
            <consortium name="International rice genome sequencing project (IRGSP)"/>
            <person name="Matsumoto T."/>
            <person name="Wu J."/>
            <person name="Kanamori H."/>
            <person name="Katayose Y."/>
            <person name="Fujisawa M."/>
            <person name="Namiki N."/>
            <person name="Mizuno H."/>
            <person name="Yamamoto K."/>
            <person name="Antonio B.A."/>
            <person name="Baba T."/>
            <person name="Sakata K."/>
            <person name="Nagamura Y."/>
            <person name="Aoki H."/>
            <person name="Arikawa K."/>
            <person name="Arita K."/>
            <person name="Bito T."/>
            <person name="Chiden Y."/>
            <person name="Fujitsuka N."/>
            <person name="Fukunaka R."/>
            <person name="Hamada M."/>
            <person name="Harada C."/>
            <person name="Hayashi A."/>
            <person name="Hijishita S."/>
            <person name="Honda M."/>
            <person name="Hosokawa S."/>
            <person name="Ichikawa Y."/>
            <person name="Idonuma A."/>
            <person name="Iijima M."/>
            <person name="Ikeda M."/>
            <person name="Ikeno M."/>
            <person name="Ito K."/>
            <person name="Ito S."/>
            <person name="Ito T."/>
            <person name="Ito Y."/>
            <person name="Ito Y."/>
            <person name="Iwabuchi A."/>
            <person name="Kamiya K."/>
            <person name="Karasawa W."/>
            <person name="Kurita K."/>
            <person name="Katagiri S."/>
            <person name="Kikuta A."/>
            <person name="Kobayashi H."/>
            <person name="Kobayashi N."/>
            <person name="Machita K."/>
            <person name="Maehara T."/>
            <person name="Masukawa M."/>
            <person name="Mizubayashi T."/>
            <person name="Mukai Y."/>
            <person name="Nagasaki H."/>
            <person name="Nagata Y."/>
            <person name="Naito S."/>
            <person name="Nakashima M."/>
            <person name="Nakama Y."/>
            <person name="Nakamichi Y."/>
            <person name="Nakamura M."/>
            <person name="Meguro A."/>
            <person name="Negishi M."/>
            <person name="Ohta I."/>
            <person name="Ohta T."/>
            <person name="Okamoto M."/>
            <person name="Ono N."/>
            <person name="Saji S."/>
            <person name="Sakaguchi M."/>
            <person name="Sakai K."/>
            <person name="Shibata M."/>
            <person name="Shimokawa T."/>
            <person name="Song J."/>
            <person name="Takazaki Y."/>
            <person name="Terasawa K."/>
            <person name="Tsugane M."/>
            <person name="Tsuji K."/>
            <person name="Ueda S."/>
            <person name="Waki K."/>
            <person name="Yamagata H."/>
            <person name="Yamamoto M."/>
            <person name="Yamamoto S."/>
            <person name="Yamane H."/>
            <person name="Yoshiki S."/>
            <person name="Yoshihara R."/>
            <person name="Yukawa K."/>
            <person name="Zhong H."/>
            <person name="Yano M."/>
            <person name="Yuan Q."/>
            <person name="Ouyang S."/>
            <person name="Liu J."/>
            <person name="Jones K.M."/>
            <person name="Gansberger K."/>
            <person name="Moffat K."/>
            <person name="Hill J."/>
            <person name="Bera J."/>
            <person name="Fadrosh D."/>
            <person name="Jin S."/>
            <person name="Johri S."/>
            <person name="Kim M."/>
            <person name="Overton L."/>
            <person name="Reardon M."/>
            <person name="Tsitrin T."/>
            <person name="Vuong H."/>
            <person name="Weaver B."/>
            <person name="Ciecko A."/>
            <person name="Tallon L."/>
            <person name="Jackson J."/>
            <person name="Pai G."/>
            <person name="Aken S.V."/>
            <person name="Utterback T."/>
            <person name="Reidmuller S."/>
            <person name="Feldblyum T."/>
            <person name="Hsiao J."/>
            <person name="Zismann V."/>
            <person name="Iobst S."/>
            <person name="de Vazeille A.R."/>
            <person name="Buell C.R."/>
            <person name="Ying K."/>
            <person name="Li Y."/>
            <person name="Lu T."/>
            <person name="Huang Y."/>
            <person name="Zhao Q."/>
            <person name="Feng Q."/>
            <person name="Zhang L."/>
            <person name="Zhu J."/>
            <person name="Weng Q."/>
            <person name="Mu J."/>
            <person name="Lu Y."/>
            <person name="Fan D."/>
            <person name="Liu Y."/>
            <person name="Guan J."/>
            <person name="Zhang Y."/>
            <person name="Yu S."/>
            <person name="Liu X."/>
            <person name="Zhang Y."/>
            <person name="Hong G."/>
            <person name="Han B."/>
            <person name="Choisne N."/>
            <person name="Demange N."/>
            <person name="Orjeda G."/>
            <person name="Samain S."/>
            <person name="Cattolico L."/>
            <person name="Pelletier E."/>
            <person name="Couloux A."/>
            <person name="Segurens B."/>
            <person name="Wincker P."/>
            <person name="D'Hont A."/>
            <person name="Scarpelli C."/>
            <person name="Weissenbach J."/>
            <person name="Salanoubat M."/>
            <person name="Quetier F."/>
            <person name="Yu Y."/>
            <person name="Kim H.R."/>
            <person name="Rambo T."/>
            <person name="Currie J."/>
            <person name="Collura K."/>
            <person name="Luo M."/>
            <person name="Yang T."/>
            <person name="Ammiraju J.S.S."/>
            <person name="Engler F."/>
            <person name="Soderlund C."/>
            <person name="Wing R.A."/>
            <person name="Palmer L.E."/>
            <person name="de la Bastide M."/>
            <person name="Spiegel L."/>
            <person name="Nascimento L."/>
            <person name="Zutavern T."/>
            <person name="O'Shaughnessy A."/>
            <person name="Dike S."/>
            <person name="Dedhia N."/>
            <person name="Preston R."/>
            <person name="Balija V."/>
            <person name="McCombie W.R."/>
            <person name="Chow T."/>
            <person name="Chen H."/>
            <person name="Chung M."/>
            <person name="Chen C."/>
            <person name="Shaw J."/>
            <person name="Wu H."/>
            <person name="Hsiao K."/>
            <person name="Chao Y."/>
            <person name="Chu M."/>
            <person name="Cheng C."/>
            <person name="Hour A."/>
            <person name="Lee P."/>
            <person name="Lin S."/>
            <person name="Lin Y."/>
            <person name="Liou J."/>
            <person name="Liu S."/>
            <person name="Hsing Y."/>
            <person name="Raghuvanshi S."/>
            <person name="Mohanty A."/>
            <person name="Bharti A.K."/>
            <person name="Gaur A."/>
            <person name="Gupta V."/>
            <person name="Kumar D."/>
            <person name="Ravi V."/>
            <person name="Vij S."/>
            <person name="Kapur A."/>
            <person name="Khurana P."/>
            <person name="Khurana P."/>
            <person name="Khurana J.P."/>
            <person name="Tyagi A.K."/>
            <person name="Gaikwad K."/>
            <person name="Singh A."/>
            <person name="Dalal V."/>
            <person name="Srivastava S."/>
            <person name="Dixit A."/>
            <person name="Pal A.K."/>
            <person name="Ghazi I.A."/>
            <person name="Yadav M."/>
            <person name="Pandit A."/>
            <person name="Bhargava A."/>
            <person name="Sureshbabu K."/>
            <person name="Batra K."/>
            <person name="Sharma T.R."/>
            <person name="Mohapatra T."/>
            <person name="Singh N.K."/>
            <person name="Messing J."/>
            <person name="Nelson A.B."/>
            <person name="Fuks G."/>
            <person name="Kavchok S."/>
            <person name="Keizer G."/>
            <person name="Linton E."/>
            <person name="Llaca V."/>
            <person name="Song R."/>
            <person name="Tanyolac B."/>
            <person name="Young S."/>
            <person name="Ho-Il K."/>
            <person name="Hahn J.H."/>
            <person name="Sangsakoo G."/>
            <person name="Vanavichit A."/>
            <person name="de Mattos Luiz.A.T."/>
            <person name="Zimmer P.D."/>
            <person name="Malone G."/>
            <person name="Dellagostin O."/>
            <person name="de Oliveira A.C."/>
            <person name="Bevan M."/>
            <person name="Bancroft I."/>
            <person name="Minx P."/>
            <person name="Cordum H."/>
            <person name="Wilson R."/>
            <person name="Cheng Z."/>
            <person name="Jin W."/>
            <person name="Jiang J."/>
            <person name="Leong S.A."/>
            <person name="Iwama H."/>
            <person name="Gojobori T."/>
            <person name="Itoh T."/>
            <person name="Niimura Y."/>
            <person name="Fujii Y."/>
            <person name="Habara T."/>
            <person name="Sakai H."/>
            <person name="Sato Y."/>
            <person name="Wilson G."/>
            <person name="Kumar K."/>
            <person name="McCouch S."/>
            <person name="Juretic N."/>
            <person name="Hoen D."/>
            <person name="Wright S."/>
            <person name="Bruskiewich R."/>
            <person name="Bureau T."/>
            <person name="Miyao A."/>
            <person name="Hirochika H."/>
            <person name="Nishikawa T."/>
            <person name="Kadowaki K."/>
            <person name="Sugiura M."/>
            <person name="Burr B."/>
            <person name="Sasaki T."/>
        </authorList>
    </citation>
    <scope>NUCLEOTIDE SEQUENCE [LARGE SCALE GENOMIC DNA]</scope>
    <source>
        <strain evidence="3">cv. Nipponbare</strain>
    </source>
</reference>
<dbReference type="AlphaFoldDB" id="A0A0N7KTS0"/>
<dbReference type="InParanoid" id="A0A0N7KTS0"/>
<name>A0A0N7KTS0_ORYSJ</name>
<evidence type="ECO:0000313" key="2">
    <source>
        <dbReference type="EMBL" id="BAT16394.1"/>
    </source>
</evidence>
<evidence type="ECO:0000256" key="1">
    <source>
        <dbReference type="SAM" id="Phobius"/>
    </source>
</evidence>
<reference evidence="2 3" key="3">
    <citation type="journal article" date="2013" name="Rice">
        <title>Improvement of the Oryza sativa Nipponbare reference genome using next generation sequence and optical map data.</title>
        <authorList>
            <person name="Kawahara Y."/>
            <person name="de la Bastide M."/>
            <person name="Hamilton J.P."/>
            <person name="Kanamori H."/>
            <person name="McCombie W.R."/>
            <person name="Ouyang S."/>
            <person name="Schwartz D.C."/>
            <person name="Tanaka T."/>
            <person name="Wu J."/>
            <person name="Zhou S."/>
            <person name="Childs K.L."/>
            <person name="Davidson R.M."/>
            <person name="Lin H."/>
            <person name="Quesada-Ocampo L."/>
            <person name="Vaillancourt B."/>
            <person name="Sakai H."/>
            <person name="Lee S.S."/>
            <person name="Kim J."/>
            <person name="Numa H."/>
            <person name="Itoh T."/>
            <person name="Buell C.R."/>
            <person name="Matsumoto T."/>
        </authorList>
    </citation>
    <scope>NUCLEOTIDE SEQUENCE [LARGE SCALE GENOMIC DNA]</scope>
    <source>
        <strain evidence="3">cv. Nipponbare</strain>
    </source>
</reference>
<keyword evidence="1" id="KW-1133">Transmembrane helix</keyword>
<evidence type="ECO:0000313" key="3">
    <source>
        <dbReference type="Proteomes" id="UP000059680"/>
    </source>
</evidence>
<dbReference type="Gramene" id="Os12t0225150-00">
    <property type="protein sequence ID" value="Os12t0225150-00"/>
    <property type="gene ID" value="Os12g0225150"/>
</dbReference>
<dbReference type="PaxDb" id="39947-A0A0N7KTS0"/>
<proteinExistence type="predicted"/>
<keyword evidence="3" id="KW-1185">Reference proteome</keyword>
<gene>
    <name evidence="2" type="ordered locus">Os12g0225150</name>
    <name evidence="2" type="ORF">OSNPB_120225150</name>
</gene>
<sequence>MMSATTVATLVVVVVGVVIVVLTVVVVLVVEMVVVMLMVATPSPSATTSTTSATSWTFLIIGTVIKLDLATYLTIERVLRVASHLIGLKWRHPPRHFHQLHALPFSLCLPYHASIQ</sequence>